<accession>D0MKU2</accession>
<dbReference type="Proteomes" id="UP000002221">
    <property type="component" value="Plasmid pRMAR01"/>
</dbReference>
<sequence>MSTRVVEVAPVRIGEPLRLLLLSRVPARALQGHLFVEPYERSGALMHAVDALNRR</sequence>
<geneLocation type="plasmid" evidence="1 2">
    <name>pRMAR01</name>
</geneLocation>
<protein>
    <submittedName>
        <fullName evidence="1">Uncharacterized protein</fullName>
    </submittedName>
</protein>
<evidence type="ECO:0000313" key="1">
    <source>
        <dbReference type="EMBL" id="ACY49756.1"/>
    </source>
</evidence>
<gene>
    <name evidence="1" type="ordered locus">Rmar_2897</name>
</gene>
<dbReference type="HOGENOM" id="CLU_3029445_0_0_10"/>
<keyword evidence="1" id="KW-0614">Plasmid</keyword>
<dbReference type="AlphaFoldDB" id="D0MKU2"/>
<reference evidence="1 2" key="1">
    <citation type="journal article" date="2009" name="Stand. Genomic Sci.">
        <title>Complete genome sequence of Rhodothermus marinus type strain (R-10).</title>
        <authorList>
            <person name="Nolan M."/>
            <person name="Tindall B.J."/>
            <person name="Pomrenke H."/>
            <person name="Lapidus A."/>
            <person name="Copeland A."/>
            <person name="Glavina Del Rio T."/>
            <person name="Lucas S."/>
            <person name="Chen F."/>
            <person name="Tice H."/>
            <person name="Cheng J.F."/>
            <person name="Saunders E."/>
            <person name="Han C."/>
            <person name="Bruce D."/>
            <person name="Goodwin L."/>
            <person name="Chain P."/>
            <person name="Pitluck S."/>
            <person name="Ovchinikova G."/>
            <person name="Pati A."/>
            <person name="Ivanova N."/>
            <person name="Mavromatis K."/>
            <person name="Chen A."/>
            <person name="Palaniappan K."/>
            <person name="Land M."/>
            <person name="Hauser L."/>
            <person name="Chang Y.J."/>
            <person name="Jeffries C.D."/>
            <person name="Brettin T."/>
            <person name="Goker M."/>
            <person name="Bristow J."/>
            <person name="Eisen J.A."/>
            <person name="Markowitz V."/>
            <person name="Hugenholtz P."/>
            <person name="Kyrpides N.C."/>
            <person name="Klenk H.P."/>
            <person name="Detter J.C."/>
        </authorList>
    </citation>
    <scope>NUCLEOTIDE SEQUENCE [LARGE SCALE GENOMIC DNA]</scope>
    <source>
        <strain evidence="2">ATCC 43812 / DSM 4252 / R-10</strain>
        <plasmid evidence="1">pRMAR01</plasmid>
    </source>
</reference>
<keyword evidence="2" id="KW-1185">Reference proteome</keyword>
<dbReference type="RefSeq" id="WP_012845366.1">
    <property type="nucleotide sequence ID" value="NC_013502.1"/>
</dbReference>
<proteinExistence type="predicted"/>
<organism evidence="1 2">
    <name type="scientific">Rhodothermus marinus (strain ATCC 43812 / DSM 4252 / R-10)</name>
    <name type="common">Rhodothermus obamensis</name>
    <dbReference type="NCBI Taxonomy" id="518766"/>
    <lineage>
        <taxon>Bacteria</taxon>
        <taxon>Pseudomonadati</taxon>
        <taxon>Rhodothermota</taxon>
        <taxon>Rhodothermia</taxon>
        <taxon>Rhodothermales</taxon>
        <taxon>Rhodothermaceae</taxon>
        <taxon>Rhodothermus</taxon>
    </lineage>
</organism>
<dbReference type="EMBL" id="CP001808">
    <property type="protein sequence ID" value="ACY49756.1"/>
    <property type="molecule type" value="Genomic_DNA"/>
</dbReference>
<evidence type="ECO:0000313" key="2">
    <source>
        <dbReference type="Proteomes" id="UP000002221"/>
    </source>
</evidence>
<dbReference type="KEGG" id="rmr:Rmar_2897"/>
<name>D0MKU2_RHOM4</name>